<comment type="caution">
    <text evidence="1">The sequence shown here is derived from an EMBL/GenBank/DDBJ whole genome shotgun (WGS) entry which is preliminary data.</text>
</comment>
<dbReference type="EMBL" id="JARBHB010000013">
    <property type="protein sequence ID" value="KAJ8870523.1"/>
    <property type="molecule type" value="Genomic_DNA"/>
</dbReference>
<protein>
    <submittedName>
        <fullName evidence="1">Uncharacterized protein</fullName>
    </submittedName>
</protein>
<reference evidence="1 2" key="1">
    <citation type="submission" date="2023-02" db="EMBL/GenBank/DDBJ databases">
        <title>LHISI_Scaffold_Assembly.</title>
        <authorList>
            <person name="Stuart O.P."/>
            <person name="Cleave R."/>
            <person name="Magrath M.J.L."/>
            <person name="Mikheyev A.S."/>
        </authorList>
    </citation>
    <scope>NUCLEOTIDE SEQUENCE [LARGE SCALE GENOMIC DNA]</scope>
    <source>
        <strain evidence="1">Daus_M_001</strain>
        <tissue evidence="1">Leg muscle</tissue>
    </source>
</reference>
<accession>A0ABQ9GFY2</accession>
<name>A0ABQ9GFY2_9NEOP</name>
<keyword evidence="2" id="KW-1185">Reference proteome</keyword>
<proteinExistence type="predicted"/>
<sequence length="276" mass="31410">MESFWDWYSCEKRDDIKTDQDVFRLKCRPIRLFAFRFWSQRVWRILSRRRARLARWYAHRAAGVLRALKLPFLLDRRIAGTASRPATASSLHKYSRAVGRPWVEIKTNSFSFSRDSSLSLWGRGGVVDRLLASHLGGVAPGFSYVGIVPDNASGRRVYSEISRFPHPLHSGAAPSSHHFPLVGCQDLDWFKRTDCSLMCKMAEWWLGLEYRNTRYRGAIAACSADSSLALATKMASLGQQHVGSPFASQRLCNSLASRQPREHAVNERLHWPTASQ</sequence>
<organism evidence="1 2">
    <name type="scientific">Dryococelus australis</name>
    <dbReference type="NCBI Taxonomy" id="614101"/>
    <lineage>
        <taxon>Eukaryota</taxon>
        <taxon>Metazoa</taxon>
        <taxon>Ecdysozoa</taxon>
        <taxon>Arthropoda</taxon>
        <taxon>Hexapoda</taxon>
        <taxon>Insecta</taxon>
        <taxon>Pterygota</taxon>
        <taxon>Neoptera</taxon>
        <taxon>Polyneoptera</taxon>
        <taxon>Phasmatodea</taxon>
        <taxon>Verophasmatodea</taxon>
        <taxon>Anareolatae</taxon>
        <taxon>Phasmatidae</taxon>
        <taxon>Eurycanthinae</taxon>
        <taxon>Dryococelus</taxon>
    </lineage>
</organism>
<evidence type="ECO:0000313" key="1">
    <source>
        <dbReference type="EMBL" id="KAJ8870523.1"/>
    </source>
</evidence>
<gene>
    <name evidence="1" type="ORF">PR048_029546</name>
</gene>
<dbReference type="Proteomes" id="UP001159363">
    <property type="component" value="Chromosome 12"/>
</dbReference>
<evidence type="ECO:0000313" key="2">
    <source>
        <dbReference type="Proteomes" id="UP001159363"/>
    </source>
</evidence>